<protein>
    <submittedName>
        <fullName evidence="1">Uncharacterized protein</fullName>
    </submittedName>
</protein>
<keyword evidence="2" id="KW-1185">Reference proteome</keyword>
<reference evidence="1" key="1">
    <citation type="submission" date="2023-05" db="EMBL/GenBank/DDBJ databases">
        <authorList>
            <person name="Stuckert A."/>
        </authorList>
    </citation>
    <scope>NUCLEOTIDE SEQUENCE</scope>
</reference>
<dbReference type="EMBL" id="CATNWA010015072">
    <property type="protein sequence ID" value="CAI9579192.1"/>
    <property type="molecule type" value="Genomic_DNA"/>
</dbReference>
<evidence type="ECO:0000313" key="2">
    <source>
        <dbReference type="Proteomes" id="UP001162483"/>
    </source>
</evidence>
<evidence type="ECO:0000313" key="1">
    <source>
        <dbReference type="EMBL" id="CAI9579192.1"/>
    </source>
</evidence>
<gene>
    <name evidence="1" type="ORF">SPARVUS_LOCUS9036830</name>
</gene>
<comment type="caution">
    <text evidence="1">The sequence shown here is derived from an EMBL/GenBank/DDBJ whole genome shotgun (WGS) entry which is preliminary data.</text>
</comment>
<name>A0ABN9E352_9NEOB</name>
<sequence>MLLIRRRVAAVMQMHLKLKNAVEEIFPKKLLRSCVIGSMSIATMLIHQRWRRTPCPIRLNSPYCRYAIGLLTLEDALYMTYSARMEKILLSIQSLVREQEIRKHYMCSATSNGCMWSATANGCMWSATANGSLWSAATNACMWSAATNAYGYPTNDPYRDPSAYTS</sequence>
<organism evidence="1 2">
    <name type="scientific">Staurois parvus</name>
    <dbReference type="NCBI Taxonomy" id="386267"/>
    <lineage>
        <taxon>Eukaryota</taxon>
        <taxon>Metazoa</taxon>
        <taxon>Chordata</taxon>
        <taxon>Craniata</taxon>
        <taxon>Vertebrata</taxon>
        <taxon>Euteleostomi</taxon>
        <taxon>Amphibia</taxon>
        <taxon>Batrachia</taxon>
        <taxon>Anura</taxon>
        <taxon>Neobatrachia</taxon>
        <taxon>Ranoidea</taxon>
        <taxon>Ranidae</taxon>
        <taxon>Staurois</taxon>
    </lineage>
</organism>
<dbReference type="Proteomes" id="UP001162483">
    <property type="component" value="Unassembled WGS sequence"/>
</dbReference>
<accession>A0ABN9E352</accession>
<proteinExistence type="predicted"/>